<dbReference type="EMBL" id="KL142415">
    <property type="protein sequence ID" value="KDR67340.1"/>
    <property type="molecule type" value="Genomic_DNA"/>
</dbReference>
<gene>
    <name evidence="1" type="ORF">GALMADRAFT_1083421</name>
</gene>
<accession>A0A067S8Z2</accession>
<proteinExistence type="predicted"/>
<dbReference type="Proteomes" id="UP000027222">
    <property type="component" value="Unassembled WGS sequence"/>
</dbReference>
<evidence type="ECO:0000313" key="2">
    <source>
        <dbReference type="Proteomes" id="UP000027222"/>
    </source>
</evidence>
<protein>
    <submittedName>
        <fullName evidence="1">Uncharacterized protein</fullName>
    </submittedName>
</protein>
<keyword evidence="2" id="KW-1185">Reference proteome</keyword>
<dbReference type="HOGENOM" id="CLU_1917217_0_0_1"/>
<sequence length="132" mass="15255">MRIISRSFTDPSRISLAFLWLLLTVSRYHLNSRPRLHSIQHSAVRGLYLQHSINSSFLARRLNASCPILFLYWLEDMPSHFTRLSLDSCPLLRLGARMFVAYLPCYTLHVCPQSYARSDCLHSSAFIVQALQ</sequence>
<organism evidence="1 2">
    <name type="scientific">Galerina marginata (strain CBS 339.88)</name>
    <dbReference type="NCBI Taxonomy" id="685588"/>
    <lineage>
        <taxon>Eukaryota</taxon>
        <taxon>Fungi</taxon>
        <taxon>Dikarya</taxon>
        <taxon>Basidiomycota</taxon>
        <taxon>Agaricomycotina</taxon>
        <taxon>Agaricomycetes</taxon>
        <taxon>Agaricomycetidae</taxon>
        <taxon>Agaricales</taxon>
        <taxon>Agaricineae</taxon>
        <taxon>Strophariaceae</taxon>
        <taxon>Galerina</taxon>
    </lineage>
</organism>
<reference evidence="2" key="1">
    <citation type="journal article" date="2014" name="Proc. Natl. Acad. Sci. U.S.A.">
        <title>Extensive sampling of basidiomycete genomes demonstrates inadequacy of the white-rot/brown-rot paradigm for wood decay fungi.</title>
        <authorList>
            <person name="Riley R."/>
            <person name="Salamov A.A."/>
            <person name="Brown D.W."/>
            <person name="Nagy L.G."/>
            <person name="Floudas D."/>
            <person name="Held B.W."/>
            <person name="Levasseur A."/>
            <person name="Lombard V."/>
            <person name="Morin E."/>
            <person name="Otillar R."/>
            <person name="Lindquist E.A."/>
            <person name="Sun H."/>
            <person name="LaButti K.M."/>
            <person name="Schmutz J."/>
            <person name="Jabbour D."/>
            <person name="Luo H."/>
            <person name="Baker S.E."/>
            <person name="Pisabarro A.G."/>
            <person name="Walton J.D."/>
            <person name="Blanchette R.A."/>
            <person name="Henrissat B."/>
            <person name="Martin F."/>
            <person name="Cullen D."/>
            <person name="Hibbett D.S."/>
            <person name="Grigoriev I.V."/>
        </authorList>
    </citation>
    <scope>NUCLEOTIDE SEQUENCE [LARGE SCALE GENOMIC DNA]</scope>
    <source>
        <strain evidence="2">CBS 339.88</strain>
    </source>
</reference>
<dbReference type="AlphaFoldDB" id="A0A067S8Z2"/>
<name>A0A067S8Z2_GALM3</name>
<evidence type="ECO:0000313" key="1">
    <source>
        <dbReference type="EMBL" id="KDR67340.1"/>
    </source>
</evidence>